<dbReference type="InterPro" id="IPR001315">
    <property type="entry name" value="CARD"/>
</dbReference>
<name>A0A9D3N088_ANGAN</name>
<reference evidence="2" key="1">
    <citation type="submission" date="2021-01" db="EMBL/GenBank/DDBJ databases">
        <title>A chromosome-scale assembly of European eel, Anguilla anguilla.</title>
        <authorList>
            <person name="Henkel C."/>
            <person name="Jong-Raadsen S.A."/>
            <person name="Dufour S."/>
            <person name="Weltzien F.-A."/>
            <person name="Palstra A.P."/>
            <person name="Pelster B."/>
            <person name="Spaink H.P."/>
            <person name="Van Den Thillart G.E."/>
            <person name="Jansen H."/>
            <person name="Zahm M."/>
            <person name="Klopp C."/>
            <person name="Cedric C."/>
            <person name="Louis A."/>
            <person name="Berthelot C."/>
            <person name="Parey E."/>
            <person name="Roest Crollius H."/>
            <person name="Montfort J."/>
            <person name="Robinson-Rechavi M."/>
            <person name="Bucao C."/>
            <person name="Bouchez O."/>
            <person name="Gislard M."/>
            <person name="Lluch J."/>
            <person name="Milhes M."/>
            <person name="Lampietro C."/>
            <person name="Lopez Roques C."/>
            <person name="Donnadieu C."/>
            <person name="Braasch I."/>
            <person name="Desvignes T."/>
            <person name="Postlethwait J."/>
            <person name="Bobe J."/>
            <person name="Guiguen Y."/>
            <person name="Dirks R."/>
        </authorList>
    </citation>
    <scope>NUCLEOTIDE SEQUENCE</scope>
    <source>
        <strain evidence="2">Tag_6206</strain>
        <tissue evidence="2">Liver</tissue>
    </source>
</reference>
<organism evidence="2 3">
    <name type="scientific">Anguilla anguilla</name>
    <name type="common">European freshwater eel</name>
    <name type="synonym">Muraena anguilla</name>
    <dbReference type="NCBI Taxonomy" id="7936"/>
    <lineage>
        <taxon>Eukaryota</taxon>
        <taxon>Metazoa</taxon>
        <taxon>Chordata</taxon>
        <taxon>Craniata</taxon>
        <taxon>Vertebrata</taxon>
        <taxon>Euteleostomi</taxon>
        <taxon>Actinopterygii</taxon>
        <taxon>Neopterygii</taxon>
        <taxon>Teleostei</taxon>
        <taxon>Anguilliformes</taxon>
        <taxon>Anguillidae</taxon>
        <taxon>Anguilla</taxon>
    </lineage>
</organism>
<feature type="domain" description="CARD" evidence="1">
    <location>
        <begin position="12"/>
        <end position="104"/>
    </location>
</feature>
<dbReference type="Pfam" id="PF00619">
    <property type="entry name" value="CARD"/>
    <property type="match status" value="1"/>
</dbReference>
<sequence length="232" mass="26243">MSHRETAVRNIFTFSKEKSLLRRKYALSTFMSSCLLERISDYLSSKRTIAMYESQMIRFQCTDLQQPSQFIQTVIRKGRRACQLFYKLLESCDPLLYESATGSPASDSVHQTPPPLQTTALIDRQDMAPTYIINIHDSTLNNCIFGSNNGQCISAERQYPPFYSPEHVRHEAEMCSCRCGQQGPAQSSSSAPQSLQVHSSDMEYVIIGDNNTMTVETEGLEEEEEGEEQALI</sequence>
<evidence type="ECO:0000259" key="1">
    <source>
        <dbReference type="PROSITE" id="PS50209"/>
    </source>
</evidence>
<dbReference type="AlphaFoldDB" id="A0A9D3N088"/>
<comment type="caution">
    <text evidence="2">The sequence shown here is derived from an EMBL/GenBank/DDBJ whole genome shotgun (WGS) entry which is preliminary data.</text>
</comment>
<evidence type="ECO:0000313" key="3">
    <source>
        <dbReference type="Proteomes" id="UP001044222"/>
    </source>
</evidence>
<dbReference type="OMA" id="VICKICI"/>
<dbReference type="OrthoDB" id="8803172at2759"/>
<dbReference type="GO" id="GO:0042981">
    <property type="term" value="P:regulation of apoptotic process"/>
    <property type="evidence" value="ECO:0007669"/>
    <property type="project" value="InterPro"/>
</dbReference>
<dbReference type="InterPro" id="IPR011029">
    <property type="entry name" value="DEATH-like_dom_sf"/>
</dbReference>
<dbReference type="Gene3D" id="1.10.533.10">
    <property type="entry name" value="Death Domain, Fas"/>
    <property type="match status" value="1"/>
</dbReference>
<evidence type="ECO:0000313" key="2">
    <source>
        <dbReference type="EMBL" id="KAG5856986.1"/>
    </source>
</evidence>
<keyword evidence="3" id="KW-1185">Reference proteome</keyword>
<dbReference type="EMBL" id="JAFIRN010000001">
    <property type="protein sequence ID" value="KAG5856986.1"/>
    <property type="molecule type" value="Genomic_DNA"/>
</dbReference>
<gene>
    <name evidence="2" type="ORF">ANANG_G00013730</name>
</gene>
<dbReference type="SUPFAM" id="SSF47986">
    <property type="entry name" value="DEATH domain"/>
    <property type="match status" value="1"/>
</dbReference>
<dbReference type="CDD" id="cd01671">
    <property type="entry name" value="CARD"/>
    <property type="match status" value="1"/>
</dbReference>
<accession>A0A9D3N088</accession>
<dbReference type="Proteomes" id="UP001044222">
    <property type="component" value="Unassembled WGS sequence"/>
</dbReference>
<proteinExistence type="predicted"/>
<dbReference type="PROSITE" id="PS50209">
    <property type="entry name" value="CARD"/>
    <property type="match status" value="1"/>
</dbReference>
<protein>
    <recommendedName>
        <fullName evidence="1">CARD domain-containing protein</fullName>
    </recommendedName>
</protein>